<organism evidence="2 3">
    <name type="scientific">Thauera aminoaromatica S2</name>
    <dbReference type="NCBI Taxonomy" id="1234381"/>
    <lineage>
        <taxon>Bacteria</taxon>
        <taxon>Pseudomonadati</taxon>
        <taxon>Pseudomonadota</taxon>
        <taxon>Betaproteobacteria</taxon>
        <taxon>Rhodocyclales</taxon>
        <taxon>Zoogloeaceae</taxon>
        <taxon>Thauera</taxon>
    </lineage>
</organism>
<dbReference type="AlphaFoldDB" id="N6Z252"/>
<feature type="compositionally biased region" description="Acidic residues" evidence="1">
    <location>
        <begin position="325"/>
        <end position="334"/>
    </location>
</feature>
<dbReference type="RefSeq" id="WP_004299018.1">
    <property type="nucleotide sequence ID" value="NZ_AMXD01000005.1"/>
</dbReference>
<dbReference type="EMBL" id="AMXD01000005">
    <property type="protein sequence ID" value="ENO88443.1"/>
    <property type="molecule type" value="Genomic_DNA"/>
</dbReference>
<proteinExistence type="predicted"/>
<feature type="compositionally biased region" description="Basic and acidic residues" evidence="1">
    <location>
        <begin position="312"/>
        <end position="324"/>
    </location>
</feature>
<gene>
    <name evidence="2" type="ORF">C665_02103</name>
</gene>
<name>N6Z252_THASP</name>
<evidence type="ECO:0000313" key="3">
    <source>
        <dbReference type="Proteomes" id="UP000013042"/>
    </source>
</evidence>
<reference evidence="2 3" key="1">
    <citation type="submission" date="2012-09" db="EMBL/GenBank/DDBJ databases">
        <title>Draft Genome Sequences of 6 Strains from Genus Thauera.</title>
        <authorList>
            <person name="Liu B."/>
            <person name="Shapleigh J.P."/>
            <person name="Frostegard A.H."/>
        </authorList>
    </citation>
    <scope>NUCLEOTIDE SEQUENCE [LARGE SCALE GENOMIC DNA]</scope>
    <source>
        <strain evidence="2 3">S2</strain>
    </source>
</reference>
<accession>N6Z252</accession>
<dbReference type="Pfam" id="PF09617">
    <property type="entry name" value="Cas_GSU0053"/>
    <property type="match status" value="1"/>
</dbReference>
<dbReference type="InterPro" id="IPR013403">
    <property type="entry name" value="CRISPR-assoc_prot_Csb1/Cas7u"/>
</dbReference>
<evidence type="ECO:0000313" key="2">
    <source>
        <dbReference type="EMBL" id="ENO88443.1"/>
    </source>
</evidence>
<protein>
    <submittedName>
        <fullName evidence="2">CRISPR-associated protein</fullName>
    </submittedName>
</protein>
<dbReference type="NCBIfam" id="TIGR02570">
    <property type="entry name" value="cas7_GSU0053"/>
    <property type="match status" value="1"/>
</dbReference>
<evidence type="ECO:0000256" key="1">
    <source>
        <dbReference type="SAM" id="MobiDB-lite"/>
    </source>
</evidence>
<feature type="region of interest" description="Disordered" evidence="1">
    <location>
        <begin position="310"/>
        <end position="334"/>
    </location>
</feature>
<dbReference type="Proteomes" id="UP000013042">
    <property type="component" value="Unassembled WGS sequence"/>
</dbReference>
<comment type="caution">
    <text evidence="2">The sequence shown here is derived from an EMBL/GenBank/DDBJ whole genome shotgun (WGS) entry which is preliminary data.</text>
</comment>
<sequence length="334" mass="36280">MSIDLTKLDNTHRLLFAIPLSPLQGQRFQPTGFPSLGAATFQTADGQGLLVESAQSMANRLEMTVWDEVSQDINSALSSLSHVRVLRHGKFLTDTVLEAHRVNSPYLLEGKDKTFFTALKADLGGLDEGPIDRRKLAEVLLKYDIGALLHGVFLAKKELAGGRLRVARALSAFIEADGVRVAASGGVKNDHVNPSGETKSGFGNVPFARDEFTADRITLYANLDLAQIRGYGLGTDVERLLILLALYKLRALVDGGLRLRTACDLEVVTDDIQATRPTGFALPALGALTDALRPAIDACKTRMSVTEVSFDEELKKGKEDTSERPEDDEDAMEA</sequence>